<dbReference type="Pfam" id="PF07136">
    <property type="entry name" value="DUF1385"/>
    <property type="match status" value="1"/>
</dbReference>
<dbReference type="KEGG" id="bths:CNY62_01685"/>
<dbReference type="InterPro" id="IPR010787">
    <property type="entry name" value="DUF1385"/>
</dbReference>
<evidence type="ECO:0000256" key="1">
    <source>
        <dbReference type="SAM" id="Phobius"/>
    </source>
</evidence>
<feature type="transmembrane region" description="Helical" evidence="1">
    <location>
        <begin position="204"/>
        <end position="223"/>
    </location>
</feature>
<proteinExistence type="predicted"/>
<gene>
    <name evidence="2" type="ORF">CNY62_01685</name>
</gene>
<dbReference type="Proteomes" id="UP000243591">
    <property type="component" value="Chromosome"/>
</dbReference>
<accession>A0A1D2LTA5</accession>
<dbReference type="STRING" id="2756.BFR44_01890"/>
<evidence type="ECO:0000313" key="2">
    <source>
        <dbReference type="EMBL" id="ATF25198.1"/>
    </source>
</evidence>
<dbReference type="AlphaFoldDB" id="A0A1D2LTA5"/>
<keyword evidence="3" id="KW-1185">Reference proteome</keyword>
<evidence type="ECO:0000313" key="3">
    <source>
        <dbReference type="Proteomes" id="UP000243591"/>
    </source>
</evidence>
<organism evidence="2 3">
    <name type="scientific">Brochothrix thermosphacta</name>
    <name type="common">Microbacterium thermosphactum</name>
    <dbReference type="NCBI Taxonomy" id="2756"/>
    <lineage>
        <taxon>Bacteria</taxon>
        <taxon>Bacillati</taxon>
        <taxon>Bacillota</taxon>
        <taxon>Bacilli</taxon>
        <taxon>Bacillales</taxon>
        <taxon>Listeriaceae</taxon>
        <taxon>Brochothrix</taxon>
    </lineage>
</organism>
<keyword evidence="1" id="KW-0812">Transmembrane</keyword>
<reference evidence="2 3" key="1">
    <citation type="submission" date="2017-09" db="EMBL/GenBank/DDBJ databases">
        <title>Complete Genome Sequences of Two Strains of the Meat Spoilage Bacterium Brochothrix thermosphacta Isolated from Ground Chicken.</title>
        <authorList>
            <person name="Paoli G.C."/>
            <person name="Wijey C."/>
            <person name="Chen C.-Y."/>
            <person name="Nguyen L."/>
            <person name="Yan X."/>
            <person name="Irwin P.L."/>
        </authorList>
    </citation>
    <scope>NUCLEOTIDE SEQUENCE [LARGE SCALE GENOMIC DNA]</scope>
    <source>
        <strain evidence="2 3">BI</strain>
    </source>
</reference>
<sequence>MSESKSVYGGQAVIEGVMFGTGKHTVTAVRHADDSLSYYYLERQSKPWAQKLKKVPFIRGVIALLESTKIGGQHLNYSAEQQEEPEKEPEKKRSKIIDTSLYIGIAILGVFTFLFAKFALTLIPVFLAGLLQPIFPGHALQVVLESVFKLILLVTYLLAISQTKLIKTVFQYHGSEHKVINCYESGQELTVANVQKATRLHYRCGSSFILFTVIIGMFVYFFFPTDPFWLRILSRILLIPVVMGISFEVLQATNKCRNIPVLKYLGYPGLWLQLLTTKEPTDKQVEVAIASFKALQEIEHTPSLLETDARFVKADPLLAGKIVSN</sequence>
<feature type="transmembrane region" description="Helical" evidence="1">
    <location>
        <begin position="229"/>
        <end position="250"/>
    </location>
</feature>
<feature type="transmembrane region" description="Helical" evidence="1">
    <location>
        <begin position="101"/>
        <end position="127"/>
    </location>
</feature>
<dbReference type="OrthoDB" id="9784805at2"/>
<keyword evidence="1" id="KW-1133">Transmembrane helix</keyword>
<dbReference type="PANTHER" id="PTHR42867">
    <property type="entry name" value="MEMBRANE PROTEIN-RELATED"/>
    <property type="match status" value="1"/>
</dbReference>
<keyword evidence="1" id="KW-0472">Membrane</keyword>
<protein>
    <submittedName>
        <fullName evidence="2">DUF1385 domain-containing protein</fullName>
    </submittedName>
</protein>
<name>A0A1D2LTA5_BROTH</name>
<dbReference type="PANTHER" id="PTHR42867:SF1">
    <property type="entry name" value="MEMBRANE PROTEIN-RELATED"/>
    <property type="match status" value="1"/>
</dbReference>
<dbReference type="EMBL" id="CP023483">
    <property type="protein sequence ID" value="ATF25198.1"/>
    <property type="molecule type" value="Genomic_DNA"/>
</dbReference>
<dbReference type="RefSeq" id="WP_069125257.1">
    <property type="nucleotide sequence ID" value="NZ_CP023483.1"/>
</dbReference>
<feature type="transmembrane region" description="Helical" evidence="1">
    <location>
        <begin position="139"/>
        <end position="159"/>
    </location>
</feature>